<keyword evidence="2" id="KW-1185">Reference proteome</keyword>
<gene>
    <name evidence="1" type="ORF">NPIL_8801</name>
</gene>
<accession>A0A8X6TLM0</accession>
<sequence length="87" mass="10043">MSQEHVLYLSLAWRTIGRLEAAQIQLIVLQTLRVSQSVISRLGRRFLETGSVDRRSEQDDMSATTQNEDSYVTLMNKRNRTMNTTLL</sequence>
<proteinExistence type="predicted"/>
<dbReference type="EMBL" id="BMAW01060883">
    <property type="protein sequence ID" value="GFT28534.1"/>
    <property type="molecule type" value="Genomic_DNA"/>
</dbReference>
<dbReference type="OrthoDB" id="9996331at2759"/>
<organism evidence="1 2">
    <name type="scientific">Nephila pilipes</name>
    <name type="common">Giant wood spider</name>
    <name type="synonym">Nephila maculata</name>
    <dbReference type="NCBI Taxonomy" id="299642"/>
    <lineage>
        <taxon>Eukaryota</taxon>
        <taxon>Metazoa</taxon>
        <taxon>Ecdysozoa</taxon>
        <taxon>Arthropoda</taxon>
        <taxon>Chelicerata</taxon>
        <taxon>Arachnida</taxon>
        <taxon>Araneae</taxon>
        <taxon>Araneomorphae</taxon>
        <taxon>Entelegynae</taxon>
        <taxon>Araneoidea</taxon>
        <taxon>Nephilidae</taxon>
        <taxon>Nephila</taxon>
    </lineage>
</organism>
<reference evidence="1" key="1">
    <citation type="submission" date="2020-08" db="EMBL/GenBank/DDBJ databases">
        <title>Multicomponent nature underlies the extraordinary mechanical properties of spider dragline silk.</title>
        <authorList>
            <person name="Kono N."/>
            <person name="Nakamura H."/>
            <person name="Mori M."/>
            <person name="Yoshida Y."/>
            <person name="Ohtoshi R."/>
            <person name="Malay A.D."/>
            <person name="Moran D.A.P."/>
            <person name="Tomita M."/>
            <person name="Numata K."/>
            <person name="Arakawa K."/>
        </authorList>
    </citation>
    <scope>NUCLEOTIDE SEQUENCE</scope>
</reference>
<evidence type="ECO:0000313" key="1">
    <source>
        <dbReference type="EMBL" id="GFT28534.1"/>
    </source>
</evidence>
<protein>
    <submittedName>
        <fullName evidence="1">Uncharacterized protein</fullName>
    </submittedName>
</protein>
<dbReference type="AlphaFoldDB" id="A0A8X6TLM0"/>
<dbReference type="Proteomes" id="UP000887013">
    <property type="component" value="Unassembled WGS sequence"/>
</dbReference>
<comment type="caution">
    <text evidence="1">The sequence shown here is derived from an EMBL/GenBank/DDBJ whole genome shotgun (WGS) entry which is preliminary data.</text>
</comment>
<name>A0A8X6TLM0_NEPPI</name>
<evidence type="ECO:0000313" key="2">
    <source>
        <dbReference type="Proteomes" id="UP000887013"/>
    </source>
</evidence>